<dbReference type="STRING" id="49451.A0A314KQZ4"/>
<proteinExistence type="predicted"/>
<keyword evidence="3" id="KW-1185">Reference proteome</keyword>
<dbReference type="NCBIfam" id="TIGR01640">
    <property type="entry name" value="F_box_assoc_1"/>
    <property type="match status" value="1"/>
</dbReference>
<dbReference type="InterPro" id="IPR036047">
    <property type="entry name" value="F-box-like_dom_sf"/>
</dbReference>
<evidence type="ECO:0000313" key="2">
    <source>
        <dbReference type="EMBL" id="OIT31595.1"/>
    </source>
</evidence>
<evidence type="ECO:0000313" key="3">
    <source>
        <dbReference type="Proteomes" id="UP000187609"/>
    </source>
</evidence>
<sequence length="402" mass="46381">MTTSMDGHRPFPEDLLVEILLRLPVESLLRFKCVCKHLYALITSPSFIEKHFRYKNNCARLLICNLTISNLSKCVAFCLLPGKIVPGVTPEQKTLYQFQRTDFMSITGPVDGLFLVQKPFYDDNVCLALWNPSTREFWPLPPVSFELQSEDYDEQFALGYDPSTRDYKVVCIRRFWDNIGQGAFTRVFVSVYSLRNNSWKNSRSEIPSCCHLNEPIGATYLNGVYYWLSGGLDKICRIRSFDMGSERFGEMHVLDIPKARWGALMLRGDSLALLVCDQPGKAMTSIYEVWVMKKEGSWTKVLTVQPLIDAHWPHGIWEDDKMIFKITETSQLVLYDPTTREVTELGFQLDRTWGQCWVFNYKESLVPIKRGNDNQGQDNAVKQIDHFFNIDYEEDPGLLVVT</sequence>
<dbReference type="InterPro" id="IPR006527">
    <property type="entry name" value="F-box-assoc_dom_typ1"/>
</dbReference>
<comment type="caution">
    <text evidence="2">The sequence shown here is derived from an EMBL/GenBank/DDBJ whole genome shotgun (WGS) entry which is preliminary data.</text>
</comment>
<dbReference type="EMBL" id="MJEQ01001238">
    <property type="protein sequence ID" value="OIT31595.1"/>
    <property type="molecule type" value="Genomic_DNA"/>
</dbReference>
<dbReference type="InterPro" id="IPR001810">
    <property type="entry name" value="F-box_dom"/>
</dbReference>
<dbReference type="PANTHER" id="PTHR31672:SF13">
    <property type="entry name" value="F-BOX PROTEIN CPR30-LIKE"/>
    <property type="match status" value="1"/>
</dbReference>
<dbReference type="PANTHER" id="PTHR31672">
    <property type="entry name" value="BNACNNG10540D PROTEIN"/>
    <property type="match status" value="1"/>
</dbReference>
<accession>A0A314KQZ4</accession>
<dbReference type="InterPro" id="IPR050796">
    <property type="entry name" value="SCF_F-box_component"/>
</dbReference>
<gene>
    <name evidence="2" type="ORF">A4A49_37147</name>
</gene>
<dbReference type="KEGG" id="nau:109208483"/>
<dbReference type="SMR" id="A0A314KQZ4"/>
<dbReference type="CDD" id="cd22157">
    <property type="entry name" value="F-box_AtFBW1-like"/>
    <property type="match status" value="1"/>
</dbReference>
<name>A0A314KQZ4_NICAT</name>
<dbReference type="SMART" id="SM00256">
    <property type="entry name" value="FBOX"/>
    <property type="match status" value="1"/>
</dbReference>
<dbReference type="OrthoDB" id="1867629at2759"/>
<dbReference type="Pfam" id="PF07734">
    <property type="entry name" value="FBA_1"/>
    <property type="match status" value="1"/>
</dbReference>
<evidence type="ECO:0000259" key="1">
    <source>
        <dbReference type="PROSITE" id="PS50181"/>
    </source>
</evidence>
<dbReference type="SUPFAM" id="SSF50965">
    <property type="entry name" value="Galactose oxidase, central domain"/>
    <property type="match status" value="1"/>
</dbReference>
<dbReference type="Proteomes" id="UP000187609">
    <property type="component" value="Unassembled WGS sequence"/>
</dbReference>
<dbReference type="Gramene" id="OIT31595">
    <property type="protein sequence ID" value="OIT31595"/>
    <property type="gene ID" value="A4A49_37147"/>
</dbReference>
<dbReference type="Gene3D" id="1.20.1280.50">
    <property type="match status" value="1"/>
</dbReference>
<dbReference type="InterPro" id="IPR017451">
    <property type="entry name" value="F-box-assoc_interact_dom"/>
</dbReference>
<reference evidence="2" key="1">
    <citation type="submission" date="2016-11" db="EMBL/GenBank/DDBJ databases">
        <title>The genome of Nicotiana attenuata.</title>
        <authorList>
            <person name="Xu S."/>
            <person name="Brockmoeller T."/>
            <person name="Gaquerel E."/>
            <person name="Navarro A."/>
            <person name="Kuhl H."/>
            <person name="Gase K."/>
            <person name="Ling Z."/>
            <person name="Zhou W."/>
            <person name="Kreitzer C."/>
            <person name="Stanke M."/>
            <person name="Tang H."/>
            <person name="Lyons E."/>
            <person name="Pandey P."/>
            <person name="Pandey S.P."/>
            <person name="Timmermann B."/>
            <person name="Baldwin I.T."/>
        </authorList>
    </citation>
    <scope>NUCLEOTIDE SEQUENCE [LARGE SCALE GENOMIC DNA]</scope>
    <source>
        <strain evidence="2">UT</strain>
    </source>
</reference>
<dbReference type="InterPro" id="IPR011043">
    <property type="entry name" value="Gal_Oxase/kelch_b-propeller"/>
</dbReference>
<dbReference type="SUPFAM" id="SSF81383">
    <property type="entry name" value="F-box domain"/>
    <property type="match status" value="1"/>
</dbReference>
<dbReference type="Pfam" id="PF00646">
    <property type="entry name" value="F-box"/>
    <property type="match status" value="1"/>
</dbReference>
<dbReference type="AlphaFoldDB" id="A0A314KQZ4"/>
<dbReference type="PROSITE" id="PS50181">
    <property type="entry name" value="FBOX"/>
    <property type="match status" value="1"/>
</dbReference>
<protein>
    <submittedName>
        <fullName evidence="2">F-boxkelch-repeat protein</fullName>
    </submittedName>
</protein>
<organism evidence="2 3">
    <name type="scientific">Nicotiana attenuata</name>
    <name type="common">Coyote tobacco</name>
    <dbReference type="NCBI Taxonomy" id="49451"/>
    <lineage>
        <taxon>Eukaryota</taxon>
        <taxon>Viridiplantae</taxon>
        <taxon>Streptophyta</taxon>
        <taxon>Embryophyta</taxon>
        <taxon>Tracheophyta</taxon>
        <taxon>Spermatophyta</taxon>
        <taxon>Magnoliopsida</taxon>
        <taxon>eudicotyledons</taxon>
        <taxon>Gunneridae</taxon>
        <taxon>Pentapetalae</taxon>
        <taxon>asterids</taxon>
        <taxon>lamiids</taxon>
        <taxon>Solanales</taxon>
        <taxon>Solanaceae</taxon>
        <taxon>Nicotianoideae</taxon>
        <taxon>Nicotianeae</taxon>
        <taxon>Nicotiana</taxon>
    </lineage>
</organism>
<feature type="domain" description="F-box" evidence="1">
    <location>
        <begin position="5"/>
        <end position="55"/>
    </location>
</feature>